<accession>A0A554LF45</accession>
<name>A0A554LF45_9BACT</name>
<evidence type="ECO:0000313" key="2">
    <source>
        <dbReference type="Proteomes" id="UP000318296"/>
    </source>
</evidence>
<comment type="caution">
    <text evidence="1">The sequence shown here is derived from an EMBL/GenBank/DDBJ whole genome shotgun (WGS) entry which is preliminary data.</text>
</comment>
<dbReference type="EMBL" id="VMGH01000039">
    <property type="protein sequence ID" value="TSC91457.1"/>
    <property type="molecule type" value="Genomic_DNA"/>
</dbReference>
<reference evidence="1 2" key="1">
    <citation type="submission" date="2017-07" db="EMBL/GenBank/DDBJ databases">
        <title>Mechanisms for carbon and nitrogen cycling indicate functional differentiation within the Candidate Phyla Radiation.</title>
        <authorList>
            <person name="Danczak R.E."/>
            <person name="Johnston M.D."/>
            <person name="Kenah C."/>
            <person name="Slattery M."/>
            <person name="Wrighton K.C."/>
            <person name="Wilkins M.J."/>
        </authorList>
    </citation>
    <scope>NUCLEOTIDE SEQUENCE [LARGE SCALE GENOMIC DNA]</scope>
    <source>
        <strain evidence="1">Licking1014_96</strain>
    </source>
</reference>
<dbReference type="Proteomes" id="UP000318296">
    <property type="component" value="Unassembled WGS sequence"/>
</dbReference>
<evidence type="ECO:0000313" key="1">
    <source>
        <dbReference type="EMBL" id="TSC91457.1"/>
    </source>
</evidence>
<dbReference type="AlphaFoldDB" id="A0A554LF45"/>
<protein>
    <submittedName>
        <fullName evidence="1">Uncharacterized protein</fullName>
    </submittedName>
</protein>
<proteinExistence type="predicted"/>
<gene>
    <name evidence="1" type="ORF">CEN92_269</name>
</gene>
<sequence length="61" mass="6632">MLKKLAFIILIVSFILSFSGVQAQIPGEGLTISPPILELTLKPGETSNQIIKITNPTRKLV</sequence>
<feature type="non-terminal residue" evidence="1">
    <location>
        <position position="61"/>
    </location>
</feature>
<organism evidence="1 2">
    <name type="scientific">Candidatus Berkelbacteria bacterium Licking1014_96</name>
    <dbReference type="NCBI Taxonomy" id="2017149"/>
    <lineage>
        <taxon>Bacteria</taxon>
        <taxon>Candidatus Berkelbacteria</taxon>
    </lineage>
</organism>